<organism evidence="1 2">
    <name type="scientific">Thermus scotoductus</name>
    <dbReference type="NCBI Taxonomy" id="37636"/>
    <lineage>
        <taxon>Bacteria</taxon>
        <taxon>Thermotogati</taxon>
        <taxon>Deinococcota</taxon>
        <taxon>Deinococci</taxon>
        <taxon>Thermales</taxon>
        <taxon>Thermaceae</taxon>
        <taxon>Thermus</taxon>
    </lineage>
</organism>
<reference evidence="1 2" key="1">
    <citation type="journal article" date="2019" name="Extremophiles">
        <title>Biogeography of thermophiles and predominance of Thermus scotoductus in domestic water heaters.</title>
        <authorList>
            <person name="Wilpiszeski R.L."/>
            <person name="Zhang Z."/>
            <person name="House C.H."/>
        </authorList>
    </citation>
    <scope>NUCLEOTIDE SEQUENCE [LARGE SCALE GENOMIC DNA]</scope>
    <source>
        <strain evidence="1 2">10_S10</strain>
    </source>
</reference>
<dbReference type="AlphaFoldDB" id="A0A430V080"/>
<sequence length="64" mass="6937">KPSRGEVGWGLGQVKMEGLTGTSEVEEKGDNKKAKYFVMRVASTGNWADKKLIRVIEMAAPGAK</sequence>
<gene>
    <name evidence="1" type="ORF">CSW23_08580</name>
</gene>
<feature type="non-terminal residue" evidence="1">
    <location>
        <position position="1"/>
    </location>
</feature>
<comment type="caution">
    <text evidence="1">The sequence shown here is derived from an EMBL/GenBank/DDBJ whole genome shotgun (WGS) entry which is preliminary data.</text>
</comment>
<dbReference type="EMBL" id="PEMN01000293">
    <property type="protein sequence ID" value="RTI15472.1"/>
    <property type="molecule type" value="Genomic_DNA"/>
</dbReference>
<accession>A0A430V080</accession>
<protein>
    <submittedName>
        <fullName evidence="1">Branched chain amino acid ABC transporter substrate-binding protein</fullName>
    </submittedName>
</protein>
<proteinExistence type="predicted"/>
<name>A0A430V080_THESC</name>
<evidence type="ECO:0000313" key="1">
    <source>
        <dbReference type="EMBL" id="RTI15472.1"/>
    </source>
</evidence>
<evidence type="ECO:0000313" key="2">
    <source>
        <dbReference type="Proteomes" id="UP000288073"/>
    </source>
</evidence>
<dbReference type="Proteomes" id="UP000288073">
    <property type="component" value="Unassembled WGS sequence"/>
</dbReference>